<dbReference type="EMBL" id="LIAE01010584">
    <property type="protein sequence ID" value="PAV58378.1"/>
    <property type="molecule type" value="Genomic_DNA"/>
</dbReference>
<dbReference type="GO" id="GO:0006397">
    <property type="term" value="P:mRNA processing"/>
    <property type="evidence" value="ECO:0007669"/>
    <property type="project" value="UniProtKB-KW"/>
</dbReference>
<dbReference type="InterPro" id="IPR008111">
    <property type="entry name" value="RNA-bd_8"/>
</dbReference>
<keyword evidence="6" id="KW-0508">mRNA splicing</keyword>
<dbReference type="PRINTS" id="PR01738">
    <property type="entry name" value="RNABINDINGM8"/>
</dbReference>
<dbReference type="InterPro" id="IPR033744">
    <property type="entry name" value="RRM_RBM8"/>
</dbReference>
<dbReference type="Gene3D" id="3.30.70.330">
    <property type="match status" value="1"/>
</dbReference>
<dbReference type="OrthoDB" id="15688at2759"/>
<evidence type="ECO:0000313" key="8">
    <source>
        <dbReference type="EMBL" id="PAV58378.1"/>
    </source>
</evidence>
<dbReference type="InterPro" id="IPR012677">
    <property type="entry name" value="Nucleotide-bd_a/b_plait_sf"/>
</dbReference>
<dbReference type="GO" id="GO:0051028">
    <property type="term" value="P:mRNA transport"/>
    <property type="evidence" value="ECO:0007669"/>
    <property type="project" value="UniProtKB-KW"/>
</dbReference>
<dbReference type="PANTHER" id="PTHR45894">
    <property type="entry name" value="RNA-BINDING PROTEIN 8A"/>
    <property type="match status" value="1"/>
</dbReference>
<comment type="function">
    <text evidence="6">Core component of the splicing-dependent multiprotein exon junction complex (EJC) deposited at splice junctions on mRNAs.</text>
</comment>
<evidence type="ECO:0000256" key="3">
    <source>
        <dbReference type="ARBA" id="ARBA00022884"/>
    </source>
</evidence>
<comment type="subcellular location">
    <subcellularLocation>
        <location evidence="6">Nucleus</location>
    </subcellularLocation>
    <subcellularLocation>
        <location evidence="6">Nucleus speckle</location>
    </subcellularLocation>
    <subcellularLocation>
        <location evidence="6">Cytoplasm</location>
    </subcellularLocation>
</comment>
<protein>
    <recommendedName>
        <fullName evidence="6">RNA-binding protein 8A</fullName>
    </recommendedName>
</protein>
<keyword evidence="9" id="KW-1185">Reference proteome</keyword>
<evidence type="ECO:0000256" key="6">
    <source>
        <dbReference type="RuleBase" id="RU361239"/>
    </source>
</evidence>
<feature type="domain" description="RRM" evidence="7">
    <location>
        <begin position="59"/>
        <end position="137"/>
    </location>
</feature>
<reference evidence="8 9" key="1">
    <citation type="journal article" date="2017" name="Curr. Biol.">
        <title>Genome architecture and evolution of a unichromosomal asexual nematode.</title>
        <authorList>
            <person name="Fradin H."/>
            <person name="Zegar C."/>
            <person name="Gutwein M."/>
            <person name="Lucas J."/>
            <person name="Kovtun M."/>
            <person name="Corcoran D."/>
            <person name="Baugh L.R."/>
            <person name="Kiontke K."/>
            <person name="Gunsalus K."/>
            <person name="Fitch D.H."/>
            <person name="Piano F."/>
        </authorList>
    </citation>
    <scope>NUCLEOTIDE SEQUENCE [LARGE SCALE GENOMIC DNA]</scope>
    <source>
        <strain evidence="8">PF1309</strain>
    </source>
</reference>
<proteinExistence type="inferred from homology"/>
<evidence type="ECO:0000259" key="7">
    <source>
        <dbReference type="PROSITE" id="PS50102"/>
    </source>
</evidence>
<keyword evidence="6" id="KW-0813">Transport</keyword>
<dbReference type="Proteomes" id="UP000218231">
    <property type="component" value="Unassembled WGS sequence"/>
</dbReference>
<dbReference type="CDD" id="cd12324">
    <property type="entry name" value="RRM_RBM8"/>
    <property type="match status" value="1"/>
</dbReference>
<dbReference type="InterPro" id="IPR035979">
    <property type="entry name" value="RBD_domain_sf"/>
</dbReference>
<keyword evidence="4 6" id="KW-0539">Nucleus</keyword>
<keyword evidence="6" id="KW-0507">mRNA processing</keyword>
<dbReference type="InterPro" id="IPR000504">
    <property type="entry name" value="RRM_dom"/>
</dbReference>
<evidence type="ECO:0000256" key="1">
    <source>
        <dbReference type="ARBA" id="ARBA00007987"/>
    </source>
</evidence>
<evidence type="ECO:0000256" key="5">
    <source>
        <dbReference type="PROSITE-ProRule" id="PRU00176"/>
    </source>
</evidence>
<dbReference type="Pfam" id="PF00076">
    <property type="entry name" value="RRM_1"/>
    <property type="match status" value="1"/>
</dbReference>
<dbReference type="AlphaFoldDB" id="A0A2A2J9D1"/>
<dbReference type="STRING" id="2018661.A0A2A2J9D1"/>
<dbReference type="GO" id="GO:0016607">
    <property type="term" value="C:nuclear speck"/>
    <property type="evidence" value="ECO:0007669"/>
    <property type="project" value="UniProtKB-SubCell"/>
</dbReference>
<accession>A0A2A2J9D1</accession>
<keyword evidence="6" id="KW-0509">mRNA transport</keyword>
<dbReference type="GO" id="GO:0005737">
    <property type="term" value="C:cytoplasm"/>
    <property type="evidence" value="ECO:0007669"/>
    <property type="project" value="UniProtKB-SubCell"/>
</dbReference>
<comment type="caution">
    <text evidence="8">The sequence shown here is derived from an EMBL/GenBank/DDBJ whole genome shotgun (WGS) entry which is preliminary data.</text>
</comment>
<comment type="subunit">
    <text evidence="6">Heterodimer with MAGOH. Part of the mRNA splicing-dependent exon junction complex (EJC) complex; the core complex contains CASC3, EIF4A3, MAGOH and RBM8A.</text>
</comment>
<keyword evidence="3 5" id="KW-0694">RNA-binding</keyword>
<evidence type="ECO:0000256" key="2">
    <source>
        <dbReference type="ARBA" id="ARBA00022490"/>
    </source>
</evidence>
<name>A0A2A2J9D1_9BILA</name>
<dbReference type="PROSITE" id="PS50102">
    <property type="entry name" value="RRM"/>
    <property type="match status" value="1"/>
</dbReference>
<dbReference type="GO" id="GO:0003729">
    <property type="term" value="F:mRNA binding"/>
    <property type="evidence" value="ECO:0007669"/>
    <property type="project" value="InterPro"/>
</dbReference>
<dbReference type="SUPFAM" id="SSF54928">
    <property type="entry name" value="RNA-binding domain, RBD"/>
    <property type="match status" value="1"/>
</dbReference>
<dbReference type="GO" id="GO:0008380">
    <property type="term" value="P:RNA splicing"/>
    <property type="evidence" value="ECO:0007669"/>
    <property type="project" value="UniProtKB-KW"/>
</dbReference>
<comment type="similarity">
    <text evidence="1 6">Belongs to the RBM8A family.</text>
</comment>
<organism evidence="8 9">
    <name type="scientific">Diploscapter pachys</name>
    <dbReference type="NCBI Taxonomy" id="2018661"/>
    <lineage>
        <taxon>Eukaryota</taxon>
        <taxon>Metazoa</taxon>
        <taxon>Ecdysozoa</taxon>
        <taxon>Nematoda</taxon>
        <taxon>Chromadorea</taxon>
        <taxon>Rhabditida</taxon>
        <taxon>Rhabditina</taxon>
        <taxon>Rhabditomorpha</taxon>
        <taxon>Rhabditoidea</taxon>
        <taxon>Rhabditidae</taxon>
        <taxon>Diploscapter</taxon>
    </lineage>
</organism>
<evidence type="ECO:0000313" key="9">
    <source>
        <dbReference type="Proteomes" id="UP000218231"/>
    </source>
</evidence>
<gene>
    <name evidence="8" type="ORF">WR25_23922</name>
</gene>
<dbReference type="SMART" id="SM00360">
    <property type="entry name" value="RRM"/>
    <property type="match status" value="1"/>
</dbReference>
<evidence type="ECO:0000256" key="4">
    <source>
        <dbReference type="ARBA" id="ARBA00023242"/>
    </source>
</evidence>
<sequence>MSDVDMETDDMLAGVKSKGRGVGQQRNRERIIYDVVEEGSDVGYGDAGAGAPQRSVEGWIVFVTNLHEEATEEDLQDKFGEYGAIKNLHLNLDRRTGFLKGYALIEYETQQEASKAIEKVDGTELLGQEIHVSWCFVKPNKKK</sequence>
<keyword evidence="2 6" id="KW-0963">Cytoplasm</keyword>